<dbReference type="Pfam" id="PF00072">
    <property type="entry name" value="Response_reg"/>
    <property type="match status" value="1"/>
</dbReference>
<dbReference type="Proteomes" id="UP001281130">
    <property type="component" value="Unassembled WGS sequence"/>
</dbReference>
<dbReference type="Proteomes" id="UP000025229">
    <property type="component" value="Chromosome"/>
</dbReference>
<sequence>MSEMSETPGETMEADPARQSRVLLVEDHLSFREALAYVLNEEPRLTVSAQAGTVAEGLARLEEAEIAVVDLGLPDGDGVDLIRSFRRADRGNRSIALTAAVEPAELARAVEAGASGVIHKSTALDGIVDAILLLREGEIPFSRETEELLRLADRTRSRDHEARRIAESFTDREREVLSALARGLENAEIASKLGISVRTQRTHMMHIANKLGAHSRLHALVLAVRYGVVDIR</sequence>
<dbReference type="InterPro" id="IPR039420">
    <property type="entry name" value="WalR-like"/>
</dbReference>
<dbReference type="AlphaFoldDB" id="A0A023X1Y5"/>
<evidence type="ECO:0000256" key="2">
    <source>
        <dbReference type="ARBA" id="ARBA00023125"/>
    </source>
</evidence>
<dbReference type="InterPro" id="IPR000792">
    <property type="entry name" value="Tscrpt_reg_LuxR_C"/>
</dbReference>
<dbReference type="GO" id="GO:0003677">
    <property type="term" value="F:DNA binding"/>
    <property type="evidence" value="ECO:0007669"/>
    <property type="project" value="UniProtKB-KW"/>
</dbReference>
<evidence type="ECO:0000313" key="6">
    <source>
        <dbReference type="EMBL" id="AHY46482.1"/>
    </source>
</evidence>
<evidence type="ECO:0000313" key="7">
    <source>
        <dbReference type="EMBL" id="MDX5893889.1"/>
    </source>
</evidence>
<proteinExistence type="predicted"/>
<dbReference type="Pfam" id="PF00196">
    <property type="entry name" value="GerE"/>
    <property type="match status" value="1"/>
</dbReference>
<dbReference type="RefSeq" id="WP_232226618.1">
    <property type="nucleotide sequence ID" value="NZ_CP007514.1"/>
</dbReference>
<feature type="domain" description="Response regulatory" evidence="5">
    <location>
        <begin position="21"/>
        <end position="135"/>
    </location>
</feature>
<dbReference type="PRINTS" id="PR00038">
    <property type="entry name" value="HTHLUXR"/>
</dbReference>
<dbReference type="PROSITE" id="PS50110">
    <property type="entry name" value="RESPONSE_REGULATORY"/>
    <property type="match status" value="1"/>
</dbReference>
<reference evidence="7" key="2">
    <citation type="submission" date="2023-11" db="EMBL/GenBank/DDBJ databases">
        <title>MicrobeMod: A computational toolkit for identifying prokaryotic methylation and restriction-modification with nanopore sequencing.</title>
        <authorList>
            <person name="Crits-Christoph A."/>
            <person name="Kang S.C."/>
            <person name="Lee H."/>
            <person name="Ostrov N."/>
        </authorList>
    </citation>
    <scope>NUCLEOTIDE SEQUENCE</scope>
    <source>
        <strain evidence="7">ATCC 51242</strain>
    </source>
</reference>
<dbReference type="CDD" id="cd17535">
    <property type="entry name" value="REC_NarL-like"/>
    <property type="match status" value="1"/>
</dbReference>
<dbReference type="PROSITE" id="PS50043">
    <property type="entry name" value="HTH_LUXR_2"/>
    <property type="match status" value="1"/>
</dbReference>
<dbReference type="SUPFAM" id="SSF46894">
    <property type="entry name" value="C-terminal effector domain of the bipartite response regulators"/>
    <property type="match status" value="1"/>
</dbReference>
<dbReference type="InterPro" id="IPR058245">
    <property type="entry name" value="NreC/VraR/RcsB-like_REC"/>
</dbReference>
<dbReference type="SMART" id="SM00448">
    <property type="entry name" value="REC"/>
    <property type="match status" value="1"/>
</dbReference>
<reference evidence="6 8" key="1">
    <citation type="submission" date="2014-03" db="EMBL/GenBank/DDBJ databases">
        <title>Complete genome sequence of the Radio-Resistant Rubrobacter radiotolerans RSPS-4.</title>
        <authorList>
            <person name="Egas C.C."/>
            <person name="Barroso C.C."/>
            <person name="Froufe H.J.C."/>
            <person name="Pacheco J.J."/>
            <person name="Albuquerque L.L."/>
            <person name="da Costa M.M.S."/>
        </authorList>
    </citation>
    <scope>NUCLEOTIDE SEQUENCE [LARGE SCALE GENOMIC DNA]</scope>
    <source>
        <strain evidence="6 8">RSPS-4</strain>
    </source>
</reference>
<evidence type="ECO:0000259" key="5">
    <source>
        <dbReference type="PROSITE" id="PS50110"/>
    </source>
</evidence>
<dbReference type="PANTHER" id="PTHR43214">
    <property type="entry name" value="TWO-COMPONENT RESPONSE REGULATOR"/>
    <property type="match status" value="1"/>
</dbReference>
<dbReference type="CDD" id="cd06170">
    <property type="entry name" value="LuxR_C_like"/>
    <property type="match status" value="1"/>
</dbReference>
<keyword evidence="1 3" id="KW-0597">Phosphoprotein</keyword>
<dbReference type="Gene3D" id="3.40.50.2300">
    <property type="match status" value="1"/>
</dbReference>
<dbReference type="GO" id="GO:0000160">
    <property type="term" value="P:phosphorelay signal transduction system"/>
    <property type="evidence" value="ECO:0007669"/>
    <property type="project" value="InterPro"/>
</dbReference>
<dbReference type="SUPFAM" id="SSF52172">
    <property type="entry name" value="CheY-like"/>
    <property type="match status" value="1"/>
</dbReference>
<name>A0A023X1Y5_RUBRA</name>
<feature type="domain" description="HTH luxR-type" evidence="4">
    <location>
        <begin position="162"/>
        <end position="227"/>
    </location>
</feature>
<dbReference type="HOGENOM" id="CLU_000445_90_10_11"/>
<dbReference type="eggNOG" id="COG2197">
    <property type="taxonomic scope" value="Bacteria"/>
</dbReference>
<organism evidence="6 8">
    <name type="scientific">Rubrobacter radiotolerans</name>
    <name type="common">Arthrobacter radiotolerans</name>
    <dbReference type="NCBI Taxonomy" id="42256"/>
    <lineage>
        <taxon>Bacteria</taxon>
        <taxon>Bacillati</taxon>
        <taxon>Actinomycetota</taxon>
        <taxon>Rubrobacteria</taxon>
        <taxon>Rubrobacterales</taxon>
        <taxon>Rubrobacteraceae</taxon>
        <taxon>Rubrobacter</taxon>
    </lineage>
</organism>
<dbReference type="EMBL" id="JAWXXX010000001">
    <property type="protein sequence ID" value="MDX5893889.1"/>
    <property type="molecule type" value="Genomic_DNA"/>
</dbReference>
<dbReference type="SMART" id="SM00421">
    <property type="entry name" value="HTH_LUXR"/>
    <property type="match status" value="1"/>
</dbReference>
<evidence type="ECO:0000313" key="8">
    <source>
        <dbReference type="Proteomes" id="UP000025229"/>
    </source>
</evidence>
<gene>
    <name evidence="6" type="ORF">RradSPS_1199</name>
    <name evidence="7" type="ORF">SIL72_07570</name>
</gene>
<accession>A0A023X1Y5</accession>
<dbReference type="InterPro" id="IPR001789">
    <property type="entry name" value="Sig_transdc_resp-reg_receiver"/>
</dbReference>
<evidence type="ECO:0000259" key="4">
    <source>
        <dbReference type="PROSITE" id="PS50043"/>
    </source>
</evidence>
<keyword evidence="8" id="KW-1185">Reference proteome</keyword>
<evidence type="ECO:0000256" key="3">
    <source>
        <dbReference type="PROSITE-ProRule" id="PRU00169"/>
    </source>
</evidence>
<feature type="modified residue" description="4-aspartylphosphate" evidence="3">
    <location>
        <position position="70"/>
    </location>
</feature>
<dbReference type="InterPro" id="IPR016032">
    <property type="entry name" value="Sig_transdc_resp-reg_C-effctor"/>
</dbReference>
<protein>
    <submittedName>
        <fullName evidence="6">Response regulator containing a CheY-like receiver domain and an HTH DNA-binding domain</fullName>
    </submittedName>
    <submittedName>
        <fullName evidence="7">Response regulator transcription factor</fullName>
    </submittedName>
</protein>
<dbReference type="InterPro" id="IPR011006">
    <property type="entry name" value="CheY-like_superfamily"/>
</dbReference>
<dbReference type="EMBL" id="CP007514">
    <property type="protein sequence ID" value="AHY46482.1"/>
    <property type="molecule type" value="Genomic_DNA"/>
</dbReference>
<dbReference type="PANTHER" id="PTHR43214:SF43">
    <property type="entry name" value="TWO-COMPONENT RESPONSE REGULATOR"/>
    <property type="match status" value="1"/>
</dbReference>
<dbReference type="STRING" id="42256.RradSPS_1199"/>
<dbReference type="GO" id="GO:0006355">
    <property type="term" value="P:regulation of DNA-templated transcription"/>
    <property type="evidence" value="ECO:0007669"/>
    <property type="project" value="InterPro"/>
</dbReference>
<evidence type="ECO:0000256" key="1">
    <source>
        <dbReference type="ARBA" id="ARBA00022553"/>
    </source>
</evidence>
<keyword evidence="2 6" id="KW-0238">DNA-binding</keyword>
<dbReference type="KEGG" id="rrd:RradSPS_1199"/>